<keyword evidence="1" id="KW-0472">Membrane</keyword>
<feature type="transmembrane region" description="Helical" evidence="1">
    <location>
        <begin position="15"/>
        <end position="39"/>
    </location>
</feature>
<organism evidence="2 3">
    <name type="scientific">Magallana gigas</name>
    <name type="common">Pacific oyster</name>
    <name type="synonym">Crassostrea gigas</name>
    <dbReference type="NCBI Taxonomy" id="29159"/>
    <lineage>
        <taxon>Eukaryota</taxon>
        <taxon>Metazoa</taxon>
        <taxon>Spiralia</taxon>
        <taxon>Lophotrochozoa</taxon>
        <taxon>Mollusca</taxon>
        <taxon>Bivalvia</taxon>
        <taxon>Autobranchia</taxon>
        <taxon>Pteriomorphia</taxon>
        <taxon>Ostreida</taxon>
        <taxon>Ostreoidea</taxon>
        <taxon>Ostreidae</taxon>
        <taxon>Magallana</taxon>
    </lineage>
</organism>
<dbReference type="Pfam" id="PF04488">
    <property type="entry name" value="Gly_transf_sug"/>
    <property type="match status" value="1"/>
</dbReference>
<evidence type="ECO:0000313" key="2">
    <source>
        <dbReference type="EnsemblMetazoa" id="G23123.1:cds"/>
    </source>
</evidence>
<proteinExistence type="predicted"/>
<dbReference type="AlphaFoldDB" id="A0A8W8KGW6"/>
<dbReference type="PANTHER" id="PTHR46830:SF1">
    <property type="entry name" value="ALPHA-1,4-N-ACETYLGLUCOSAMINYLTRANSFERASE"/>
    <property type="match status" value="1"/>
</dbReference>
<dbReference type="OrthoDB" id="6061538at2759"/>
<accession>A0A8W8KGW6</accession>
<reference evidence="2" key="1">
    <citation type="submission" date="2022-08" db="UniProtKB">
        <authorList>
            <consortium name="EnsemblMetazoa"/>
        </authorList>
    </citation>
    <scope>IDENTIFICATION</scope>
    <source>
        <strain evidence="2">05x7-T-G4-1.051#20</strain>
    </source>
</reference>
<sequence>MLIMVYLKPIPTMNYRAAFTVCFLIIQLGILVYVTLLFYPNYEKGSRICFKKEDDEAQRLKYRLHGMQKLLKLVYRKAKVVNSREESCDIETAVLFLKKNNVSKTVFKNTFEDFSPLGGRDWSFKTYIPCSNKSLEVNGTSKELIRSQFIPSCVNYDVKLEVRKNLNESLKFPGTCLKQVIDKFCTTQFLVPNILHYIWLGKGKFEFIFFVSIFSGYKKQHPCLIFLYYDTLPSGKWWNLLLLYVSNIIPVSVNPPSKIGNRKIVFLEHKSDILRLQILREYGGIYLDTDQLLLTSLDKFRDRECTMGVASDGYLGSAVIIASKNSAFIKKWMDSYSAYKPNSWGQNSVIMATKLAKQNPNLIHLERHYCSFYPYPTYLFKQNYKWSHSYGLHIYKPGREKQLKQLNFSSIRKLNNTLGAAFRFVLFDDKELCL</sequence>
<evidence type="ECO:0000256" key="1">
    <source>
        <dbReference type="SAM" id="Phobius"/>
    </source>
</evidence>
<keyword evidence="3" id="KW-1185">Reference proteome</keyword>
<dbReference type="EnsemblMetazoa" id="G23123.1">
    <property type="protein sequence ID" value="G23123.1:cds"/>
    <property type="gene ID" value="G23123"/>
</dbReference>
<name>A0A8W8KGW6_MAGGI</name>
<evidence type="ECO:0008006" key="4">
    <source>
        <dbReference type="Google" id="ProtNLM"/>
    </source>
</evidence>
<keyword evidence="1" id="KW-0812">Transmembrane</keyword>
<dbReference type="Gene3D" id="3.90.550.20">
    <property type="match status" value="1"/>
</dbReference>
<dbReference type="SUPFAM" id="SSF53448">
    <property type="entry name" value="Nucleotide-diphospho-sugar transferases"/>
    <property type="match status" value="1"/>
</dbReference>
<dbReference type="PANTHER" id="PTHR46830">
    <property type="entry name" value="TRANSFERASE, PUTATIVE-RELATED"/>
    <property type="match status" value="1"/>
</dbReference>
<evidence type="ECO:0000313" key="3">
    <source>
        <dbReference type="Proteomes" id="UP000005408"/>
    </source>
</evidence>
<dbReference type="InterPro" id="IPR007577">
    <property type="entry name" value="GlycoTrfase_DXD_sugar-bd_CS"/>
</dbReference>
<dbReference type="Proteomes" id="UP000005408">
    <property type="component" value="Unassembled WGS sequence"/>
</dbReference>
<dbReference type="InterPro" id="IPR029044">
    <property type="entry name" value="Nucleotide-diphossugar_trans"/>
</dbReference>
<keyword evidence="1" id="KW-1133">Transmembrane helix</keyword>
<protein>
    <recommendedName>
        <fullName evidence="4">Alpha-1,4-N-acetylglucosaminyltransferase</fullName>
    </recommendedName>
</protein>